<keyword evidence="3" id="KW-1185">Reference proteome</keyword>
<reference evidence="2" key="1">
    <citation type="submission" date="2022-07" db="EMBL/GenBank/DDBJ databases">
        <title>Genome Sequence of Physisporinus lineatus.</title>
        <authorList>
            <person name="Buettner E."/>
        </authorList>
    </citation>
    <scope>NUCLEOTIDE SEQUENCE</scope>
    <source>
        <strain evidence="2">VT162</strain>
    </source>
</reference>
<gene>
    <name evidence="2" type="ORF">NLI96_g4101</name>
</gene>
<feature type="compositionally biased region" description="Polar residues" evidence="1">
    <location>
        <begin position="54"/>
        <end position="94"/>
    </location>
</feature>
<evidence type="ECO:0000313" key="3">
    <source>
        <dbReference type="Proteomes" id="UP001212997"/>
    </source>
</evidence>
<accession>A0AAD5V5J0</accession>
<organism evidence="2 3">
    <name type="scientific">Meripilus lineatus</name>
    <dbReference type="NCBI Taxonomy" id="2056292"/>
    <lineage>
        <taxon>Eukaryota</taxon>
        <taxon>Fungi</taxon>
        <taxon>Dikarya</taxon>
        <taxon>Basidiomycota</taxon>
        <taxon>Agaricomycotina</taxon>
        <taxon>Agaricomycetes</taxon>
        <taxon>Polyporales</taxon>
        <taxon>Meripilaceae</taxon>
        <taxon>Meripilus</taxon>
    </lineage>
</organism>
<dbReference type="AlphaFoldDB" id="A0AAD5V5J0"/>
<proteinExistence type="predicted"/>
<feature type="region of interest" description="Disordered" evidence="1">
    <location>
        <begin position="53"/>
        <end position="98"/>
    </location>
</feature>
<name>A0AAD5V5J0_9APHY</name>
<sequence>MFKDVIRLALQNMDCGGISDEALTTAANMIWESFTSDDKSRHMDPADHQEMEINAQTSGNSQDVSASGNNCGDLSVHVSTETPLDSSHPPSQFHQDTEVGAWEVAEMFEEFLRNLGIGDVDSMSD</sequence>
<evidence type="ECO:0000313" key="2">
    <source>
        <dbReference type="EMBL" id="KAJ3486644.1"/>
    </source>
</evidence>
<comment type="caution">
    <text evidence="2">The sequence shown here is derived from an EMBL/GenBank/DDBJ whole genome shotgun (WGS) entry which is preliminary data.</text>
</comment>
<protein>
    <submittedName>
        <fullName evidence="2">Uncharacterized protein</fullName>
    </submittedName>
</protein>
<evidence type="ECO:0000256" key="1">
    <source>
        <dbReference type="SAM" id="MobiDB-lite"/>
    </source>
</evidence>
<dbReference type="EMBL" id="JANAWD010000115">
    <property type="protein sequence ID" value="KAJ3486644.1"/>
    <property type="molecule type" value="Genomic_DNA"/>
</dbReference>
<dbReference type="Proteomes" id="UP001212997">
    <property type="component" value="Unassembled WGS sequence"/>
</dbReference>